<evidence type="ECO:0000256" key="1">
    <source>
        <dbReference type="ARBA" id="ARBA00022603"/>
    </source>
</evidence>
<dbReference type="SUPFAM" id="SSF53335">
    <property type="entry name" value="S-adenosyl-L-methionine-dependent methyltransferases"/>
    <property type="match status" value="1"/>
</dbReference>
<name>A0A1H3B4N4_9FLAO</name>
<dbReference type="GO" id="GO:0008170">
    <property type="term" value="F:N-methyltransferase activity"/>
    <property type="evidence" value="ECO:0007669"/>
    <property type="project" value="InterPro"/>
</dbReference>
<dbReference type="EMBL" id="FNMV01000009">
    <property type="protein sequence ID" value="SDX36019.1"/>
    <property type="molecule type" value="Genomic_DNA"/>
</dbReference>
<dbReference type="RefSeq" id="WP_217636964.1">
    <property type="nucleotide sequence ID" value="NZ_FNMV01000009.1"/>
</dbReference>
<keyword evidence="6" id="KW-1185">Reference proteome</keyword>
<dbReference type="AlphaFoldDB" id="A0A1H3B4N4"/>
<proteinExistence type="inferred from homology"/>
<dbReference type="PRINTS" id="PR00508">
    <property type="entry name" value="S21N4MTFRASE"/>
</dbReference>
<dbReference type="EC" id="2.1.1.-" evidence="3"/>
<dbReference type="InterPro" id="IPR001091">
    <property type="entry name" value="RM_Methyltransferase"/>
</dbReference>
<feature type="domain" description="DNA methylase N-4/N-6" evidence="4">
    <location>
        <begin position="39"/>
        <end position="246"/>
    </location>
</feature>
<accession>A0A1H3B4N4</accession>
<evidence type="ECO:0000313" key="6">
    <source>
        <dbReference type="Proteomes" id="UP000198569"/>
    </source>
</evidence>
<evidence type="ECO:0000256" key="3">
    <source>
        <dbReference type="RuleBase" id="RU362026"/>
    </source>
</evidence>
<dbReference type="Pfam" id="PF01555">
    <property type="entry name" value="N6_N4_Mtase"/>
    <property type="match status" value="1"/>
</dbReference>
<dbReference type="InterPro" id="IPR002941">
    <property type="entry name" value="DNA_methylase_N4/N6"/>
</dbReference>
<dbReference type="GO" id="GO:0032259">
    <property type="term" value="P:methylation"/>
    <property type="evidence" value="ECO:0007669"/>
    <property type="project" value="UniProtKB-KW"/>
</dbReference>
<gene>
    <name evidence="5" type="ORF">SAMN05444338_109135</name>
</gene>
<keyword evidence="2 5" id="KW-0808">Transferase</keyword>
<comment type="similarity">
    <text evidence="3">Belongs to the N(4)/N(6)-methyltransferase family.</text>
</comment>
<protein>
    <recommendedName>
        <fullName evidence="3">Methyltransferase</fullName>
        <ecNumber evidence="3">2.1.1.-</ecNumber>
    </recommendedName>
</protein>
<organism evidence="5 6">
    <name type="scientific">Flavobacterium degerlachei</name>
    <dbReference type="NCBI Taxonomy" id="229203"/>
    <lineage>
        <taxon>Bacteria</taxon>
        <taxon>Pseudomonadati</taxon>
        <taxon>Bacteroidota</taxon>
        <taxon>Flavobacteriia</taxon>
        <taxon>Flavobacteriales</taxon>
        <taxon>Flavobacteriaceae</taxon>
        <taxon>Flavobacterium</taxon>
    </lineage>
</organism>
<evidence type="ECO:0000256" key="2">
    <source>
        <dbReference type="ARBA" id="ARBA00022679"/>
    </source>
</evidence>
<dbReference type="InterPro" id="IPR029063">
    <property type="entry name" value="SAM-dependent_MTases_sf"/>
</dbReference>
<dbReference type="STRING" id="229203.SAMN05444338_109135"/>
<dbReference type="Proteomes" id="UP000198569">
    <property type="component" value="Unassembled WGS sequence"/>
</dbReference>
<evidence type="ECO:0000259" key="4">
    <source>
        <dbReference type="Pfam" id="PF01555"/>
    </source>
</evidence>
<keyword evidence="1 5" id="KW-0489">Methyltransferase</keyword>
<dbReference type="Gene3D" id="3.40.50.150">
    <property type="entry name" value="Vaccinia Virus protein VP39"/>
    <property type="match status" value="1"/>
</dbReference>
<sequence>MKIEKSSNHSHFFEFEDKLFLYKVDNMNLMRKTANHFFDLAECDPPYFSGPEKRQFYGNKHSKINVKRKDYPITEKWILPTKEWFAEVKRVSKNQIIWGANYYDFIGTPFKTPRGIEINDFIKQNPTGWIIWDKCNGNSSFNDYELAWTSFDKPTLIFKYMWNGMLQGKSMHSGHIMQGNKKLNQKKIHPTEKPIILYDWQFKNYTAPGMKIFSSHLGSGSDALSSLKFDLIFYGAEIEEKHFTNAVDRIKKNVSQAKIQFDFI</sequence>
<reference evidence="6" key="1">
    <citation type="submission" date="2016-10" db="EMBL/GenBank/DDBJ databases">
        <authorList>
            <person name="Varghese N."/>
            <person name="Submissions S."/>
        </authorList>
    </citation>
    <scope>NUCLEOTIDE SEQUENCE [LARGE SCALE GENOMIC DNA]</scope>
    <source>
        <strain evidence="6">DSM 15718</strain>
    </source>
</reference>
<dbReference type="GO" id="GO:0003677">
    <property type="term" value="F:DNA binding"/>
    <property type="evidence" value="ECO:0007669"/>
    <property type="project" value="InterPro"/>
</dbReference>
<evidence type="ECO:0000313" key="5">
    <source>
        <dbReference type="EMBL" id="SDX36019.1"/>
    </source>
</evidence>